<evidence type="ECO:0000313" key="2">
    <source>
        <dbReference type="Proteomes" id="UP000002654"/>
    </source>
</evidence>
<dbReference type="PaxDb" id="768679-TTX_0008"/>
<dbReference type="InterPro" id="IPR036390">
    <property type="entry name" value="WH_DNA-bd_sf"/>
</dbReference>
<keyword evidence="2" id="KW-1185">Reference proteome</keyword>
<protein>
    <submittedName>
        <fullName evidence="1">Uncharacterized protein</fullName>
    </submittedName>
</protein>
<name>G4RQ49_THETK</name>
<dbReference type="EMBL" id="FN869859">
    <property type="protein sequence ID" value="CCC80686.1"/>
    <property type="molecule type" value="Genomic_DNA"/>
</dbReference>
<dbReference type="RefSeq" id="WP_014125944.1">
    <property type="nucleotide sequence ID" value="NC_016070.1"/>
</dbReference>
<dbReference type="GeneID" id="11263013"/>
<dbReference type="eggNOG" id="arCOG05687">
    <property type="taxonomic scope" value="Archaea"/>
</dbReference>
<accession>G4RQ49</accession>
<organism evidence="1 2">
    <name type="scientific">Thermoproteus tenax (strain ATCC 35583 / DSM 2078 / JCM 9277 / NBRC 100435 / Kra 1)</name>
    <dbReference type="NCBI Taxonomy" id="768679"/>
    <lineage>
        <taxon>Archaea</taxon>
        <taxon>Thermoproteota</taxon>
        <taxon>Thermoprotei</taxon>
        <taxon>Thermoproteales</taxon>
        <taxon>Thermoproteaceae</taxon>
        <taxon>Thermoproteus</taxon>
    </lineage>
</organism>
<dbReference type="SUPFAM" id="SSF46785">
    <property type="entry name" value="Winged helix' DNA-binding domain"/>
    <property type="match status" value="1"/>
</dbReference>
<dbReference type="STRING" id="768679.TTX_0008"/>
<dbReference type="OrthoDB" id="27424at2157"/>
<dbReference type="PATRIC" id="fig|768679.9.peg.8"/>
<evidence type="ECO:0000313" key="1">
    <source>
        <dbReference type="EMBL" id="CCC80686.1"/>
    </source>
</evidence>
<reference evidence="1 2" key="1">
    <citation type="journal article" date="2011" name="PLoS ONE">
        <title>The complete genome sequence of Thermoproteus tenax: a physiologically versatile member of the Crenarchaeota.</title>
        <authorList>
            <person name="Siebers B."/>
            <person name="Zaparty M."/>
            <person name="Raddatz G."/>
            <person name="Tjaden B."/>
            <person name="Albers S.V."/>
            <person name="Bell S.D."/>
            <person name="Blombach F."/>
            <person name="Kletzin A."/>
            <person name="Kyrpides N."/>
            <person name="Lanz C."/>
            <person name="Plagens A."/>
            <person name="Rampp M."/>
            <person name="Rosinus A."/>
            <person name="von Jan M."/>
            <person name="Makarova K.S."/>
            <person name="Klenk H.P."/>
            <person name="Schuster S.C."/>
            <person name="Hensel R."/>
        </authorList>
    </citation>
    <scope>NUCLEOTIDE SEQUENCE [LARGE SCALE GENOMIC DNA]</scope>
    <source>
        <strain evidence="2">ATCC 35583 / DSM 2078 / JCM 9277 / NBRC 100435 / Kra 1</strain>
    </source>
</reference>
<dbReference type="KEGG" id="ttn:TTX_0008"/>
<gene>
    <name evidence="1" type="ordered locus">TTX_0008</name>
</gene>
<sequence length="120" mass="13635">MSLDEIVLALVSKFGMLDARSIVAALILLREELKMSEVPQPGRKLTMPQLAPVIDGLVNKGYLAVYQEIEGGEVKYVVTQKGREVAEKIQIRGLDELAKKYQFEWVPLPFVVVLKYPQYW</sequence>
<dbReference type="HOGENOM" id="CLU_2044539_0_0_2"/>
<proteinExistence type="predicted"/>
<dbReference type="Proteomes" id="UP000002654">
    <property type="component" value="Chromosome"/>
</dbReference>
<dbReference type="AlphaFoldDB" id="G4RQ49"/>